<reference evidence="4 5" key="1">
    <citation type="submission" date="2017-10" db="EMBL/GenBank/DDBJ databases">
        <title>Draft genome of Longibacter Salinarum.</title>
        <authorList>
            <person name="Goh K.M."/>
            <person name="Shamsir M.S."/>
            <person name="Lim S.W."/>
        </authorList>
    </citation>
    <scope>NUCLEOTIDE SEQUENCE [LARGE SCALE GENOMIC DNA]</scope>
    <source>
        <strain evidence="4 5">KCTC 52045</strain>
    </source>
</reference>
<dbReference type="InterPro" id="IPR047650">
    <property type="entry name" value="Transpos_IS110"/>
</dbReference>
<dbReference type="PANTHER" id="PTHR33055:SF3">
    <property type="entry name" value="PUTATIVE TRANSPOSASE FOR IS117-RELATED"/>
    <property type="match status" value="1"/>
</dbReference>
<dbReference type="InterPro" id="IPR003346">
    <property type="entry name" value="Transposase_20"/>
</dbReference>
<feature type="domain" description="Transposase IS110-like N-terminal" evidence="2">
    <location>
        <begin position="15"/>
        <end position="161"/>
    </location>
</feature>
<dbReference type="GO" id="GO:0006313">
    <property type="term" value="P:DNA transposition"/>
    <property type="evidence" value="ECO:0007669"/>
    <property type="project" value="InterPro"/>
</dbReference>
<dbReference type="NCBIfam" id="NF033542">
    <property type="entry name" value="transpos_IS110"/>
    <property type="match status" value="1"/>
</dbReference>
<evidence type="ECO:0000259" key="2">
    <source>
        <dbReference type="Pfam" id="PF01548"/>
    </source>
</evidence>
<dbReference type="GO" id="GO:0003677">
    <property type="term" value="F:DNA binding"/>
    <property type="evidence" value="ECO:0007669"/>
    <property type="project" value="InterPro"/>
</dbReference>
<sequence>MHNHHPRRYPPSTFAGIDVSKDHLDVCLDRTDDKRKTRRFANDADGHQQLIHWLGTDDAVRVCLEASGLYSLDLALALHASGSADVMVANPRAMSRFRDALVERSKTDRSDAVVICAFARRMPFRAWTPPERAVLDLRAIARRIQALTVERTREKNRLHAAQQSRTSSAVVVNDIEVNVRHLDRRIAELTRQAMKVTAKSERLKVALDHLTSIRGIAEKSALLILAEIALLPDDMTVREWVAYAGLDPRRHQSGSSVDRPERISKVGNARLRHALYMPALVSIRWEPNVAAFYEKLTGRGKKPIVAVVAVMRKLLHAIYGMLKHGQDFQGEKFYRVPEKVLTAA</sequence>
<dbReference type="Pfam" id="PF01548">
    <property type="entry name" value="DEDD_Tnp_IS110"/>
    <property type="match status" value="1"/>
</dbReference>
<evidence type="ECO:0000259" key="3">
    <source>
        <dbReference type="Pfam" id="PF02371"/>
    </source>
</evidence>
<keyword evidence="1" id="KW-0175">Coiled coil</keyword>
<evidence type="ECO:0000313" key="4">
    <source>
        <dbReference type="EMBL" id="PEN12706.1"/>
    </source>
</evidence>
<accession>A0A2A8CVN0</accession>
<dbReference type="PANTHER" id="PTHR33055">
    <property type="entry name" value="TRANSPOSASE FOR INSERTION SEQUENCE ELEMENT IS1111A"/>
    <property type="match status" value="1"/>
</dbReference>
<dbReference type="RefSeq" id="WP_098075996.1">
    <property type="nucleotide sequence ID" value="NZ_PDEQ01000006.1"/>
</dbReference>
<feature type="coiled-coil region" evidence="1">
    <location>
        <begin position="172"/>
        <end position="199"/>
    </location>
</feature>
<dbReference type="EMBL" id="PDEQ01000006">
    <property type="protein sequence ID" value="PEN12706.1"/>
    <property type="molecule type" value="Genomic_DNA"/>
</dbReference>
<keyword evidence="5" id="KW-1185">Reference proteome</keyword>
<feature type="domain" description="Transposase IS116/IS110/IS902 C-terminal" evidence="3">
    <location>
        <begin position="209"/>
        <end position="294"/>
    </location>
</feature>
<protein>
    <submittedName>
        <fullName evidence="4">IS110 family transposase</fullName>
    </submittedName>
</protein>
<dbReference type="InterPro" id="IPR002525">
    <property type="entry name" value="Transp_IS110-like_N"/>
</dbReference>
<organism evidence="4 5">
    <name type="scientific">Longibacter salinarum</name>
    <dbReference type="NCBI Taxonomy" id="1850348"/>
    <lineage>
        <taxon>Bacteria</taxon>
        <taxon>Pseudomonadati</taxon>
        <taxon>Rhodothermota</taxon>
        <taxon>Rhodothermia</taxon>
        <taxon>Rhodothermales</taxon>
        <taxon>Salisaetaceae</taxon>
        <taxon>Longibacter</taxon>
    </lineage>
</organism>
<dbReference type="OrthoDB" id="964423at2"/>
<evidence type="ECO:0000256" key="1">
    <source>
        <dbReference type="SAM" id="Coils"/>
    </source>
</evidence>
<dbReference type="Pfam" id="PF02371">
    <property type="entry name" value="Transposase_20"/>
    <property type="match status" value="1"/>
</dbReference>
<evidence type="ECO:0000313" key="5">
    <source>
        <dbReference type="Proteomes" id="UP000220102"/>
    </source>
</evidence>
<dbReference type="AlphaFoldDB" id="A0A2A8CVN0"/>
<gene>
    <name evidence="4" type="ORF">CRI94_11805</name>
</gene>
<dbReference type="GO" id="GO:0004803">
    <property type="term" value="F:transposase activity"/>
    <property type="evidence" value="ECO:0007669"/>
    <property type="project" value="InterPro"/>
</dbReference>
<name>A0A2A8CVN0_9BACT</name>
<comment type="caution">
    <text evidence="4">The sequence shown here is derived from an EMBL/GenBank/DDBJ whole genome shotgun (WGS) entry which is preliminary data.</text>
</comment>
<proteinExistence type="predicted"/>
<dbReference type="Proteomes" id="UP000220102">
    <property type="component" value="Unassembled WGS sequence"/>
</dbReference>